<sequence length="88" mass="10423">TLLELFYTWQLMQVEHIRTRPFILLGKEFWTPLIKWINDDILSVELMAKKDLKMIEIVDSVQEVVQILKPGIEHFRNQESAQPQDADT</sequence>
<dbReference type="AlphaFoldDB" id="F8UI79"/>
<evidence type="ECO:0008006" key="2">
    <source>
        <dbReference type="Google" id="ProtNLM"/>
    </source>
</evidence>
<dbReference type="InterPro" id="IPR031100">
    <property type="entry name" value="LOG_fam"/>
</dbReference>
<feature type="non-terminal residue" evidence="1">
    <location>
        <position position="1"/>
    </location>
</feature>
<dbReference type="Pfam" id="PF03641">
    <property type="entry name" value="Lysine_decarbox"/>
    <property type="match status" value="1"/>
</dbReference>
<name>F8UI79_9ZZZZ</name>
<dbReference type="PANTHER" id="PTHR43393:SF3">
    <property type="entry name" value="LYSINE DECARBOXYLASE-LIKE PROTEIN"/>
    <property type="match status" value="1"/>
</dbReference>
<dbReference type="PANTHER" id="PTHR43393">
    <property type="entry name" value="CYTOKININ RIBOSIDE 5'-MONOPHOSPHATE PHOSPHORIBOHYDROLASE"/>
    <property type="match status" value="1"/>
</dbReference>
<organism evidence="1">
    <name type="scientific">uncultured microorganism</name>
    <dbReference type="NCBI Taxonomy" id="358574"/>
    <lineage>
        <taxon>unclassified sequences</taxon>
        <taxon>environmental samples</taxon>
    </lineage>
</organism>
<proteinExistence type="predicted"/>
<dbReference type="InterPro" id="IPR052341">
    <property type="entry name" value="LOG_family_nucleotidases"/>
</dbReference>
<dbReference type="SUPFAM" id="SSF102405">
    <property type="entry name" value="MCP/YpsA-like"/>
    <property type="match status" value="1"/>
</dbReference>
<dbReference type="Gene3D" id="3.40.50.450">
    <property type="match status" value="1"/>
</dbReference>
<evidence type="ECO:0000313" key="1">
    <source>
        <dbReference type="EMBL" id="AEI30736.1"/>
    </source>
</evidence>
<protein>
    <recommendedName>
        <fullName evidence="2">AMP nucleosidase</fullName>
    </recommendedName>
</protein>
<accession>F8UI79</accession>
<gene>
    <name evidence="1" type="ORF">LDC_03642</name>
</gene>
<dbReference type="EMBL" id="JF805350">
    <property type="protein sequence ID" value="AEI30736.1"/>
    <property type="molecule type" value="Genomic_DNA"/>
</dbReference>
<reference evidence="1" key="1">
    <citation type="submission" date="2011-04" db="EMBL/GenBank/DDBJ databases">
        <title>Taxonomic and functional metagenomic profiling of the microbial community in the anoxic sediment of a brackish shallow lake (Laguna de Carrizo Central Spain).</title>
        <authorList>
            <consortium name="CONSOLIDER consortium CSD2007-00005"/>
            <person name="Guazzaroni M.-E."/>
            <person name="Richter M."/>
            <person name="Garcia-Salamanca A."/>
            <person name="Yarza P."/>
            <person name="Ferrer M."/>
        </authorList>
    </citation>
    <scope>NUCLEOTIDE SEQUENCE</scope>
</reference>